<name>A0A1F5LBZ2_PENAI</name>
<sequence>MATTLRTLLVAVGLVFSAAVNASPSMPSGEPEAQQVGDCDSWYSPQLKTPPETCNDVVNMHPGLDLATFLKLNPTIHPYCDNMLIGQKVCVGATQHNDSPKPAEPSAQQWESSPNQWETSAAPKPQETSPPQETRPPQETGSQQWESSPKQWGTSAAPKPQEPSSTASHGWH</sequence>
<dbReference type="InterPro" id="IPR018392">
    <property type="entry name" value="LysM"/>
</dbReference>
<dbReference type="Proteomes" id="UP000177622">
    <property type="component" value="Unassembled WGS sequence"/>
</dbReference>
<evidence type="ECO:0000259" key="5">
    <source>
        <dbReference type="PROSITE" id="PS51782"/>
    </source>
</evidence>
<comment type="caution">
    <text evidence="6">The sequence shown here is derived from an EMBL/GenBank/DDBJ whole genome shotgun (WGS) entry which is preliminary data.</text>
</comment>
<keyword evidence="7" id="KW-1185">Reference proteome</keyword>
<feature type="region of interest" description="Disordered" evidence="3">
    <location>
        <begin position="96"/>
        <end position="172"/>
    </location>
</feature>
<gene>
    <name evidence="6" type="ORF">PENARI_c016G05922</name>
</gene>
<evidence type="ECO:0000256" key="3">
    <source>
        <dbReference type="SAM" id="MobiDB-lite"/>
    </source>
</evidence>
<dbReference type="RefSeq" id="XP_022486199.1">
    <property type="nucleotide sequence ID" value="XM_022634065.1"/>
</dbReference>
<evidence type="ECO:0000313" key="7">
    <source>
        <dbReference type="Proteomes" id="UP000177622"/>
    </source>
</evidence>
<evidence type="ECO:0000256" key="1">
    <source>
        <dbReference type="ARBA" id="ARBA00022669"/>
    </source>
</evidence>
<dbReference type="PROSITE" id="PS51782">
    <property type="entry name" value="LYSM"/>
    <property type="match status" value="1"/>
</dbReference>
<dbReference type="InterPro" id="IPR052210">
    <property type="entry name" value="LysM1-like"/>
</dbReference>
<dbReference type="InterPro" id="IPR036779">
    <property type="entry name" value="LysM_dom_sf"/>
</dbReference>
<keyword evidence="4" id="KW-0732">Signal</keyword>
<reference evidence="6 7" key="1">
    <citation type="journal article" date="2016" name="Sci. Rep.">
        <title>Penicillium arizonense, a new, genome sequenced fungal species, reveals a high chemical diversity in secreted metabolites.</title>
        <authorList>
            <person name="Grijseels S."/>
            <person name="Nielsen J.C."/>
            <person name="Randelovic M."/>
            <person name="Nielsen J."/>
            <person name="Nielsen K.F."/>
            <person name="Workman M."/>
            <person name="Frisvad J.C."/>
        </authorList>
    </citation>
    <scope>NUCLEOTIDE SEQUENCE [LARGE SCALE GENOMIC DNA]</scope>
    <source>
        <strain evidence="6 7">CBS 141311</strain>
    </source>
</reference>
<feature type="domain" description="LysM" evidence="5">
    <location>
        <begin position="41"/>
        <end position="91"/>
    </location>
</feature>
<feature type="compositionally biased region" description="Polar residues" evidence="3">
    <location>
        <begin position="162"/>
        <end position="172"/>
    </location>
</feature>
<accession>A0A1F5LBZ2</accession>
<feature type="signal peptide" evidence="4">
    <location>
        <begin position="1"/>
        <end position="22"/>
    </location>
</feature>
<proteinExistence type="predicted"/>
<evidence type="ECO:0000256" key="4">
    <source>
        <dbReference type="SAM" id="SignalP"/>
    </source>
</evidence>
<dbReference type="EMBL" id="LXJU01000016">
    <property type="protein sequence ID" value="OGE50753.1"/>
    <property type="molecule type" value="Genomic_DNA"/>
</dbReference>
<feature type="compositionally biased region" description="Polar residues" evidence="3">
    <location>
        <begin position="106"/>
        <end position="119"/>
    </location>
</feature>
<feature type="compositionally biased region" description="Polar residues" evidence="3">
    <location>
        <begin position="126"/>
        <end position="154"/>
    </location>
</feature>
<dbReference type="GO" id="GO:0008061">
    <property type="term" value="F:chitin binding"/>
    <property type="evidence" value="ECO:0007669"/>
    <property type="project" value="UniProtKB-KW"/>
</dbReference>
<dbReference type="AlphaFoldDB" id="A0A1F5LBZ2"/>
<keyword evidence="1" id="KW-0147">Chitin-binding</keyword>
<dbReference type="OrthoDB" id="2281372at2759"/>
<organism evidence="6 7">
    <name type="scientific">Penicillium arizonense</name>
    <dbReference type="NCBI Taxonomy" id="1835702"/>
    <lineage>
        <taxon>Eukaryota</taxon>
        <taxon>Fungi</taxon>
        <taxon>Dikarya</taxon>
        <taxon>Ascomycota</taxon>
        <taxon>Pezizomycotina</taxon>
        <taxon>Eurotiomycetes</taxon>
        <taxon>Eurotiomycetidae</taxon>
        <taxon>Eurotiales</taxon>
        <taxon>Aspergillaceae</taxon>
        <taxon>Penicillium</taxon>
    </lineage>
</organism>
<dbReference type="Gene3D" id="3.10.350.10">
    <property type="entry name" value="LysM domain"/>
    <property type="match status" value="1"/>
</dbReference>
<evidence type="ECO:0000313" key="6">
    <source>
        <dbReference type="EMBL" id="OGE50753.1"/>
    </source>
</evidence>
<dbReference type="GeneID" id="34578799"/>
<keyword evidence="2" id="KW-0843">Virulence</keyword>
<protein>
    <recommendedName>
        <fullName evidence="5">LysM domain-containing protein</fullName>
    </recommendedName>
</protein>
<dbReference type="PANTHER" id="PTHR34997:SF1">
    <property type="entry name" value="PEPTIDOGLYCAN-BINDING LYSIN DOMAIN"/>
    <property type="match status" value="1"/>
</dbReference>
<dbReference type="PANTHER" id="PTHR34997">
    <property type="entry name" value="AM15"/>
    <property type="match status" value="1"/>
</dbReference>
<evidence type="ECO:0000256" key="2">
    <source>
        <dbReference type="ARBA" id="ARBA00023026"/>
    </source>
</evidence>
<feature type="chain" id="PRO_5009519445" description="LysM domain-containing protein" evidence="4">
    <location>
        <begin position="23"/>
        <end position="172"/>
    </location>
</feature>